<proteinExistence type="predicted"/>
<dbReference type="RefSeq" id="WP_379160907.1">
    <property type="nucleotide sequence ID" value="NZ_JBHSRJ010000010.1"/>
</dbReference>
<evidence type="ECO:0000313" key="2">
    <source>
        <dbReference type="EMBL" id="MFC6046224.1"/>
    </source>
</evidence>
<dbReference type="InterPro" id="IPR032109">
    <property type="entry name" value="Big_3_5"/>
</dbReference>
<organism evidence="2 3">
    <name type="scientific">Nocardioides hankookensis</name>
    <dbReference type="NCBI Taxonomy" id="443157"/>
    <lineage>
        <taxon>Bacteria</taxon>
        <taxon>Bacillati</taxon>
        <taxon>Actinomycetota</taxon>
        <taxon>Actinomycetes</taxon>
        <taxon>Propionibacteriales</taxon>
        <taxon>Nocardioidaceae</taxon>
        <taxon>Nocardioides</taxon>
    </lineage>
</organism>
<protein>
    <submittedName>
        <fullName evidence="2">Ig-like domain repeat protein</fullName>
    </submittedName>
</protein>
<feature type="non-terminal residue" evidence="2">
    <location>
        <position position="1"/>
    </location>
</feature>
<reference evidence="3" key="1">
    <citation type="journal article" date="2019" name="Int. J. Syst. Evol. Microbiol.">
        <title>The Global Catalogue of Microorganisms (GCM) 10K type strain sequencing project: providing services to taxonomists for standard genome sequencing and annotation.</title>
        <authorList>
            <consortium name="The Broad Institute Genomics Platform"/>
            <consortium name="The Broad Institute Genome Sequencing Center for Infectious Disease"/>
            <person name="Wu L."/>
            <person name="Ma J."/>
        </authorList>
    </citation>
    <scope>NUCLEOTIDE SEQUENCE [LARGE SCALE GENOMIC DNA]</scope>
    <source>
        <strain evidence="3">CCUG 54522</strain>
    </source>
</reference>
<sequence>FELAGLVPGEHELTFAYAGDDNTNESAVTVTITVKGDEVIKADTETTVTEPSGPVGTDEHLTVRVDAIDSSVVPSGDVRVSGEGVDGTVVLDAAGEGVFELAGLVPGEHELTFAYAGDRRTNPSSAVVTVVVKQTGGTGVTSTVLSLDRTSTPVQGQKVLATATVTVPEGETAAGKVVFMVGDWFKVVALEDATAALELSADELGEFP</sequence>
<dbReference type="Gene3D" id="2.60.40.10">
    <property type="entry name" value="Immunoglobulins"/>
    <property type="match status" value="1"/>
</dbReference>
<keyword evidence="3" id="KW-1185">Reference proteome</keyword>
<dbReference type="EMBL" id="JBHSRJ010000010">
    <property type="protein sequence ID" value="MFC6046224.1"/>
    <property type="molecule type" value="Genomic_DNA"/>
</dbReference>
<gene>
    <name evidence="2" type="ORF">ACFPYL_24290</name>
</gene>
<feature type="domain" description="Bacterial Ig-like" evidence="1">
    <location>
        <begin position="49"/>
        <end position="132"/>
    </location>
</feature>
<name>A0ABW1LS21_9ACTN</name>
<feature type="non-terminal residue" evidence="2">
    <location>
        <position position="208"/>
    </location>
</feature>
<dbReference type="InterPro" id="IPR013783">
    <property type="entry name" value="Ig-like_fold"/>
</dbReference>
<accession>A0ABW1LS21</accession>
<evidence type="ECO:0000259" key="1">
    <source>
        <dbReference type="Pfam" id="PF16640"/>
    </source>
</evidence>
<dbReference type="Pfam" id="PF16640">
    <property type="entry name" value="Big_3_5"/>
    <property type="match status" value="1"/>
</dbReference>
<evidence type="ECO:0000313" key="3">
    <source>
        <dbReference type="Proteomes" id="UP001596135"/>
    </source>
</evidence>
<dbReference type="Proteomes" id="UP001596135">
    <property type="component" value="Unassembled WGS sequence"/>
</dbReference>
<comment type="caution">
    <text evidence="2">The sequence shown here is derived from an EMBL/GenBank/DDBJ whole genome shotgun (WGS) entry which is preliminary data.</text>
</comment>